<dbReference type="InterPro" id="IPR038570">
    <property type="entry name" value="HicA_sf"/>
</dbReference>
<dbReference type="Gene3D" id="3.30.920.30">
    <property type="entry name" value="Hypothetical protein"/>
    <property type="match status" value="1"/>
</dbReference>
<proteinExistence type="inferred from homology"/>
<keyword evidence="6" id="KW-0694">RNA-binding</keyword>
<organism evidence="8 9">
    <name type="scientific">Sulfobacillus acidophilus</name>
    <dbReference type="NCBI Taxonomy" id="53633"/>
    <lineage>
        <taxon>Bacteria</taxon>
        <taxon>Bacillati</taxon>
        <taxon>Bacillota</taxon>
        <taxon>Clostridia</taxon>
        <taxon>Eubacteriales</taxon>
        <taxon>Clostridiales Family XVII. Incertae Sedis</taxon>
        <taxon>Sulfobacillus</taxon>
    </lineage>
</organism>
<dbReference type="AlphaFoldDB" id="A0A2T2WCD0"/>
<dbReference type="InterPro" id="IPR012933">
    <property type="entry name" value="HicA_mRNA_interferase"/>
</dbReference>
<gene>
    <name evidence="8" type="ORF">C7B45_17710</name>
</gene>
<reference evidence="8 9" key="1">
    <citation type="journal article" date="2014" name="BMC Genomics">
        <title>Comparison of environmental and isolate Sulfobacillus genomes reveals diverse carbon, sulfur, nitrogen, and hydrogen metabolisms.</title>
        <authorList>
            <person name="Justice N.B."/>
            <person name="Norman A."/>
            <person name="Brown C.T."/>
            <person name="Singh A."/>
            <person name="Thomas B.C."/>
            <person name="Banfield J.F."/>
        </authorList>
    </citation>
    <scope>NUCLEOTIDE SEQUENCE [LARGE SCALE GENOMIC DNA]</scope>
    <source>
        <strain evidence="8">AMDSBA3</strain>
    </source>
</reference>
<sequence>MGLLSGLSYRDIARKLRVAGFEFDRTAKGSHEIWRNKLDGRRTTVPHHPGTLPEGTVRAIIRQAGLSVSEFIDL</sequence>
<dbReference type="GO" id="GO:0003729">
    <property type="term" value="F:mRNA binding"/>
    <property type="evidence" value="ECO:0007669"/>
    <property type="project" value="InterPro"/>
</dbReference>
<evidence type="ECO:0000256" key="5">
    <source>
        <dbReference type="ARBA" id="ARBA00022801"/>
    </source>
</evidence>
<dbReference type="GO" id="GO:0004519">
    <property type="term" value="F:endonuclease activity"/>
    <property type="evidence" value="ECO:0007669"/>
    <property type="project" value="UniProtKB-KW"/>
</dbReference>
<keyword evidence="4" id="KW-0255">Endonuclease</keyword>
<evidence type="ECO:0000256" key="3">
    <source>
        <dbReference type="ARBA" id="ARBA00022722"/>
    </source>
</evidence>
<evidence type="ECO:0000256" key="7">
    <source>
        <dbReference type="ARBA" id="ARBA00023016"/>
    </source>
</evidence>
<accession>A0A2T2WCD0</accession>
<keyword evidence="3" id="KW-0540">Nuclease</keyword>
<evidence type="ECO:0000256" key="1">
    <source>
        <dbReference type="ARBA" id="ARBA00006620"/>
    </source>
</evidence>
<comment type="similarity">
    <text evidence="1">Belongs to the HicA mRNA interferase family.</text>
</comment>
<keyword evidence="7" id="KW-0346">Stress response</keyword>
<keyword evidence="2" id="KW-1277">Toxin-antitoxin system</keyword>
<dbReference type="GO" id="GO:0016787">
    <property type="term" value="F:hydrolase activity"/>
    <property type="evidence" value="ECO:0007669"/>
    <property type="project" value="UniProtKB-KW"/>
</dbReference>
<dbReference type="Proteomes" id="UP000241848">
    <property type="component" value="Unassembled WGS sequence"/>
</dbReference>
<name>A0A2T2WCD0_9FIRM</name>
<comment type="caution">
    <text evidence="8">The sequence shown here is derived from an EMBL/GenBank/DDBJ whole genome shotgun (WGS) entry which is preliminary data.</text>
</comment>
<evidence type="ECO:0000256" key="4">
    <source>
        <dbReference type="ARBA" id="ARBA00022759"/>
    </source>
</evidence>
<protein>
    <submittedName>
        <fullName evidence="8">Addiction module toxin, HicA family</fullName>
    </submittedName>
</protein>
<evidence type="ECO:0000256" key="2">
    <source>
        <dbReference type="ARBA" id="ARBA00022649"/>
    </source>
</evidence>
<dbReference type="Pfam" id="PF07927">
    <property type="entry name" value="HicA_toxin"/>
    <property type="match status" value="1"/>
</dbReference>
<dbReference type="EMBL" id="PXYV01000125">
    <property type="protein sequence ID" value="PSR19886.1"/>
    <property type="molecule type" value="Genomic_DNA"/>
</dbReference>
<evidence type="ECO:0000256" key="6">
    <source>
        <dbReference type="ARBA" id="ARBA00022884"/>
    </source>
</evidence>
<evidence type="ECO:0000313" key="8">
    <source>
        <dbReference type="EMBL" id="PSR19886.1"/>
    </source>
</evidence>
<evidence type="ECO:0000313" key="9">
    <source>
        <dbReference type="Proteomes" id="UP000241848"/>
    </source>
</evidence>
<dbReference type="SUPFAM" id="SSF54786">
    <property type="entry name" value="YcfA/nrd intein domain"/>
    <property type="match status" value="1"/>
</dbReference>
<keyword evidence="5" id="KW-0378">Hydrolase</keyword>